<dbReference type="AlphaFoldDB" id="A0A1B8Q7W0"/>
<name>A0A1B8Q7W0_MORLA</name>
<organism evidence="1 2">
    <name type="scientific">Moraxella lacunata</name>
    <dbReference type="NCBI Taxonomy" id="477"/>
    <lineage>
        <taxon>Bacteria</taxon>
        <taxon>Pseudomonadati</taxon>
        <taxon>Pseudomonadota</taxon>
        <taxon>Gammaproteobacteria</taxon>
        <taxon>Moraxellales</taxon>
        <taxon>Moraxellaceae</taxon>
        <taxon>Moraxella</taxon>
    </lineage>
</organism>
<protein>
    <submittedName>
        <fullName evidence="1">Uncharacterized protein</fullName>
    </submittedName>
</protein>
<comment type="caution">
    <text evidence="1">The sequence shown here is derived from an EMBL/GenBank/DDBJ whole genome shotgun (WGS) entry which is preliminary data.</text>
</comment>
<proteinExistence type="predicted"/>
<accession>A0A1B8Q7W0</accession>
<sequence length="169" mass="19156">MVILANNTYANSSIDTVKQIVALVESGNIFNLTKMAERLTLKDEIDRAKHQPVAYDNRIEYTYPIHTHQAIQSISYSVSFGGRDLSEVYKNIAITFKKEHCPSLDELQTVFGEKLMVSEWGSSPSLQIEQHGDRQGVPYKIYHIRTSNRLIFVEDNGCELSVIGTAKFE</sequence>
<dbReference type="EMBL" id="LZMS01000024">
    <property type="protein sequence ID" value="OBX65870.1"/>
    <property type="molecule type" value="Genomic_DNA"/>
</dbReference>
<evidence type="ECO:0000313" key="2">
    <source>
        <dbReference type="Proteomes" id="UP000092607"/>
    </source>
</evidence>
<evidence type="ECO:0000313" key="1">
    <source>
        <dbReference type="EMBL" id="OBX65870.1"/>
    </source>
</evidence>
<reference evidence="1 2" key="1">
    <citation type="submission" date="2016-06" db="EMBL/GenBank/DDBJ databases">
        <title>Draft genome of Moraxella lacunata CCUG 57757A.</title>
        <authorList>
            <person name="Salva-Serra F."/>
            <person name="Engstrom-Jakobsson H."/>
            <person name="Thorell K."/>
            <person name="Gonzales-Siles L."/>
            <person name="Karlsson R."/>
            <person name="Boulund F."/>
            <person name="Engstrand L."/>
            <person name="Kristiansson E."/>
            <person name="Moore E."/>
        </authorList>
    </citation>
    <scope>NUCLEOTIDE SEQUENCE [LARGE SCALE GENOMIC DNA]</scope>
    <source>
        <strain evidence="1 2">CCUG 57757A</strain>
    </source>
</reference>
<gene>
    <name evidence="1" type="ORF">A9309_01595</name>
</gene>
<dbReference type="Proteomes" id="UP000092607">
    <property type="component" value="Unassembled WGS sequence"/>
</dbReference>